<proteinExistence type="predicted"/>
<gene>
    <name evidence="1" type="ORF">H8R02_27335</name>
</gene>
<evidence type="ECO:0000313" key="2">
    <source>
        <dbReference type="Proteomes" id="UP000596827"/>
    </source>
</evidence>
<dbReference type="Pfam" id="PF02452">
    <property type="entry name" value="PemK_toxin"/>
    <property type="match status" value="1"/>
</dbReference>
<dbReference type="EMBL" id="JACORU010000015">
    <property type="protein sequence ID" value="MBC5768208.1"/>
    <property type="molecule type" value="Genomic_DNA"/>
</dbReference>
<dbReference type="Proteomes" id="UP000596827">
    <property type="component" value="Unassembled WGS sequence"/>
</dbReference>
<dbReference type="SUPFAM" id="SSF50118">
    <property type="entry name" value="Cell growth inhibitor/plasmid maintenance toxic component"/>
    <property type="match status" value="1"/>
</dbReference>
<name>A0A923MEU5_9BURK</name>
<keyword evidence="2" id="KW-1185">Reference proteome</keyword>
<accession>A0A923MEU5</accession>
<evidence type="ECO:0000313" key="1">
    <source>
        <dbReference type="EMBL" id="MBC5768208.1"/>
    </source>
</evidence>
<organism evidence="1 2">
    <name type="scientific">Ramlibacter albus</name>
    <dbReference type="NCBI Taxonomy" id="2079448"/>
    <lineage>
        <taxon>Bacteria</taxon>
        <taxon>Pseudomonadati</taxon>
        <taxon>Pseudomonadota</taxon>
        <taxon>Betaproteobacteria</taxon>
        <taxon>Burkholderiales</taxon>
        <taxon>Comamonadaceae</taxon>
        <taxon>Ramlibacter</taxon>
    </lineage>
</organism>
<dbReference type="GO" id="GO:0003677">
    <property type="term" value="F:DNA binding"/>
    <property type="evidence" value="ECO:0007669"/>
    <property type="project" value="InterPro"/>
</dbReference>
<protein>
    <submittedName>
        <fullName evidence="1">Type II toxin-antitoxin system PemK/MazF family toxin</fullName>
    </submittedName>
</protein>
<reference evidence="1" key="1">
    <citation type="submission" date="2020-08" db="EMBL/GenBank/DDBJ databases">
        <title>Ramlibacter sp. GTP1 16S ribosomal RNA gene genome sequencing and assembly.</title>
        <authorList>
            <person name="Kang M."/>
        </authorList>
    </citation>
    <scope>NUCLEOTIDE SEQUENCE</scope>
    <source>
        <strain evidence="1">GTP1</strain>
    </source>
</reference>
<sequence length="142" mass="15309">MTTRPEFWWAAPGLGEIVWCWWPDKGSKVLPGPKPRPCLVLELDESDPVQPHVLVAYGTSRKLAQLHPGEFAITRAGHPHAFAAAGLSFDTKFNMGQTAWLPYSTRAFDVAPGAPHGQTPKLGVLHPSVIAAAAAAHMAAWP</sequence>
<dbReference type="AlphaFoldDB" id="A0A923MEU5"/>
<comment type="caution">
    <text evidence="1">The sequence shown here is derived from an EMBL/GenBank/DDBJ whole genome shotgun (WGS) entry which is preliminary data.</text>
</comment>
<dbReference type="RefSeq" id="WP_187084732.1">
    <property type="nucleotide sequence ID" value="NZ_JACORU010000015.1"/>
</dbReference>
<dbReference type="InterPro" id="IPR003477">
    <property type="entry name" value="PemK-like"/>
</dbReference>